<gene>
    <name evidence="1" type="ORF">UFOPK2602_01964</name>
    <name evidence="2" type="ORF">UFOPK3417_01835</name>
</gene>
<organism evidence="2">
    <name type="scientific">freshwater metagenome</name>
    <dbReference type="NCBI Taxonomy" id="449393"/>
    <lineage>
        <taxon>unclassified sequences</taxon>
        <taxon>metagenomes</taxon>
        <taxon>ecological metagenomes</taxon>
    </lineage>
</organism>
<reference evidence="2" key="1">
    <citation type="submission" date="2020-05" db="EMBL/GenBank/DDBJ databases">
        <authorList>
            <person name="Chiriac C."/>
            <person name="Salcher M."/>
            <person name="Ghai R."/>
            <person name="Kavagutti S V."/>
        </authorList>
    </citation>
    <scope>NUCLEOTIDE SEQUENCE</scope>
</reference>
<protein>
    <submittedName>
        <fullName evidence="2">Unannotated protein</fullName>
    </submittedName>
</protein>
<dbReference type="EMBL" id="CAFBLR010000236">
    <property type="protein sequence ID" value="CAB4885291.1"/>
    <property type="molecule type" value="Genomic_DNA"/>
</dbReference>
<dbReference type="EMBL" id="CAEZXX010000171">
    <property type="protein sequence ID" value="CAB4724348.1"/>
    <property type="molecule type" value="Genomic_DNA"/>
</dbReference>
<sequence>MRLRSSSLTLNALTVVGVCFTPPADSRWAWRKPSRSDQYSSRTVSGTGPLYAGIEKLGVRWNTVSDLACDAMIGMDWMADDPVPMTATRLPVKSTPSCGQRLVR</sequence>
<name>A0A6J7ESM9_9ZZZZ</name>
<dbReference type="AlphaFoldDB" id="A0A6J7ESM9"/>
<proteinExistence type="predicted"/>
<accession>A0A6J7ESM9</accession>
<evidence type="ECO:0000313" key="2">
    <source>
        <dbReference type="EMBL" id="CAB4885291.1"/>
    </source>
</evidence>
<evidence type="ECO:0000313" key="1">
    <source>
        <dbReference type="EMBL" id="CAB4724348.1"/>
    </source>
</evidence>